<comment type="subcellular location">
    <subcellularLocation>
        <location evidence="1">Cell membrane</location>
        <topology evidence="1">Peripheral membrane protein</topology>
        <orientation evidence="1">Cytoplasmic side</orientation>
    </subcellularLocation>
</comment>
<dbReference type="EMBL" id="PDOE01000009">
    <property type="protein sequence ID" value="RKL66016.1"/>
    <property type="molecule type" value="Genomic_DNA"/>
</dbReference>
<dbReference type="PANTHER" id="PTHR33383">
    <property type="entry name" value="MEMBRANE PROTEIN INSERTION EFFICIENCY FACTOR-RELATED"/>
    <property type="match status" value="1"/>
</dbReference>
<proteinExistence type="inferred from homology"/>
<comment type="function">
    <text evidence="1">Could be involved in insertion of integral membrane proteins into the membrane.</text>
</comment>
<keyword evidence="1" id="KW-1003">Cell membrane</keyword>
<protein>
    <recommendedName>
        <fullName evidence="1">Putative membrane protein insertion efficiency factor</fullName>
    </recommendedName>
</protein>
<accession>A0A3A9KMQ6</accession>
<dbReference type="PANTHER" id="PTHR33383:SF1">
    <property type="entry name" value="MEMBRANE PROTEIN INSERTION EFFICIENCY FACTOR-RELATED"/>
    <property type="match status" value="1"/>
</dbReference>
<comment type="similarity">
    <text evidence="1">Belongs to the UPF0161 family.</text>
</comment>
<sequence>MKRVFIVIIRFYQKYISRFTPPSCRFYPTCSHYGIEAIERFGIVIGGWLTVKRLLKCQPFHPGGIDTVPEKKSE</sequence>
<evidence type="ECO:0000256" key="1">
    <source>
        <dbReference type="HAMAP-Rule" id="MF_00386"/>
    </source>
</evidence>
<dbReference type="Proteomes" id="UP000281498">
    <property type="component" value="Unassembled WGS sequence"/>
</dbReference>
<comment type="caution">
    <text evidence="2">The sequence shown here is derived from an EMBL/GenBank/DDBJ whole genome shotgun (WGS) entry which is preliminary data.</text>
</comment>
<dbReference type="AlphaFoldDB" id="A0A3A9KMQ6"/>
<dbReference type="SMART" id="SM01234">
    <property type="entry name" value="Haemolytic"/>
    <property type="match status" value="1"/>
</dbReference>
<dbReference type="HAMAP" id="MF_00386">
    <property type="entry name" value="UPF0161_YidD"/>
    <property type="match status" value="1"/>
</dbReference>
<reference evidence="2 3" key="1">
    <citation type="submission" date="2017-10" db="EMBL/GenBank/DDBJ databases">
        <title>Bacillus sp. nov., a halophilic bacterium isolated from a Keqin Lake.</title>
        <authorList>
            <person name="Wang H."/>
        </authorList>
    </citation>
    <scope>NUCLEOTIDE SEQUENCE [LARGE SCALE GENOMIC DNA]</scope>
    <source>
        <strain evidence="2 3">KCTC 13187</strain>
    </source>
</reference>
<dbReference type="InterPro" id="IPR002696">
    <property type="entry name" value="Membr_insert_effic_factor_YidD"/>
</dbReference>
<name>A0A3A9KMQ6_9BACI</name>
<gene>
    <name evidence="2" type="ORF">CR203_17100</name>
</gene>
<organism evidence="2 3">
    <name type="scientific">Salipaludibacillus neizhouensis</name>
    <dbReference type="NCBI Taxonomy" id="885475"/>
    <lineage>
        <taxon>Bacteria</taxon>
        <taxon>Bacillati</taxon>
        <taxon>Bacillota</taxon>
        <taxon>Bacilli</taxon>
        <taxon>Bacillales</taxon>
        <taxon>Bacillaceae</taxon>
    </lineage>
</organism>
<dbReference type="RefSeq" id="WP_110938088.1">
    <property type="nucleotide sequence ID" value="NZ_KZ614147.1"/>
</dbReference>
<keyword evidence="1" id="KW-0472">Membrane</keyword>
<evidence type="ECO:0000313" key="2">
    <source>
        <dbReference type="EMBL" id="RKL66016.1"/>
    </source>
</evidence>
<evidence type="ECO:0000313" key="3">
    <source>
        <dbReference type="Proteomes" id="UP000281498"/>
    </source>
</evidence>
<keyword evidence="3" id="KW-1185">Reference proteome</keyword>
<dbReference type="GO" id="GO:0005886">
    <property type="term" value="C:plasma membrane"/>
    <property type="evidence" value="ECO:0007669"/>
    <property type="project" value="UniProtKB-SubCell"/>
</dbReference>
<dbReference type="Pfam" id="PF01809">
    <property type="entry name" value="YidD"/>
    <property type="match status" value="1"/>
</dbReference>
<dbReference type="OrthoDB" id="9801753at2"/>
<dbReference type="NCBIfam" id="TIGR00278">
    <property type="entry name" value="membrane protein insertion efficiency factor YidD"/>
    <property type="match status" value="1"/>
</dbReference>